<dbReference type="SUPFAM" id="SSF54909">
    <property type="entry name" value="Dimeric alpha+beta barrel"/>
    <property type="match status" value="1"/>
</dbReference>
<dbReference type="RefSeq" id="WP_044334748.1">
    <property type="nucleotide sequence ID" value="NZ_CP010836.1"/>
</dbReference>
<proteinExistence type="predicted"/>
<dbReference type="OrthoDB" id="1445730at2"/>
<name>A0A7U4LGL4_9SPHN</name>
<gene>
    <name evidence="1" type="ORF">TS85_20685</name>
</gene>
<dbReference type="KEGG" id="sphi:TS85_20685"/>
<keyword evidence="2" id="KW-1185">Reference proteome</keyword>
<accession>A0A7U4LGL4</accession>
<dbReference type="InterPro" id="IPR011008">
    <property type="entry name" value="Dimeric_a/b-barrel"/>
</dbReference>
<protein>
    <recommendedName>
        <fullName evidence="3">ABM domain-containing protein</fullName>
    </recommendedName>
</protein>
<evidence type="ECO:0000313" key="2">
    <source>
        <dbReference type="Proteomes" id="UP000032300"/>
    </source>
</evidence>
<organism evidence="1 2">
    <name type="scientific">Sphingomonas hengshuiensis</name>
    <dbReference type="NCBI Taxonomy" id="1609977"/>
    <lineage>
        <taxon>Bacteria</taxon>
        <taxon>Pseudomonadati</taxon>
        <taxon>Pseudomonadota</taxon>
        <taxon>Alphaproteobacteria</taxon>
        <taxon>Sphingomonadales</taxon>
        <taxon>Sphingomonadaceae</taxon>
        <taxon>Sphingomonas</taxon>
    </lineage>
</organism>
<evidence type="ECO:0008006" key="3">
    <source>
        <dbReference type="Google" id="ProtNLM"/>
    </source>
</evidence>
<dbReference type="EMBL" id="CP010836">
    <property type="protein sequence ID" value="AJP73692.1"/>
    <property type="molecule type" value="Genomic_DNA"/>
</dbReference>
<sequence length="102" mass="11122">MPSAVEITTFRLTPGLTLDAFIAANADIDPWLQTQPGFISRHICLREDGVVVDMLLWDSVEAGHRAANGVTTEMAASPVHAAIDQSTVTWTIAEARHVVIRR</sequence>
<reference evidence="1 2" key="1">
    <citation type="journal article" date="2015" name="Int. J. Syst. Evol. Microbiol.">
        <title>Sphingomonas hengshuiensis sp. nov., isolated from lake wetland.</title>
        <authorList>
            <person name="Wei S."/>
            <person name="Wang T."/>
            <person name="Liu H."/>
            <person name="Zhang C."/>
            <person name="Guo J."/>
            <person name="Wang Q."/>
            <person name="Liang K."/>
            <person name="Zhang Z."/>
        </authorList>
    </citation>
    <scope>NUCLEOTIDE SEQUENCE [LARGE SCALE GENOMIC DNA]</scope>
    <source>
        <strain evidence="1 2">WHSC-8</strain>
    </source>
</reference>
<reference evidence="1 2" key="2">
    <citation type="submission" date="2015-02" db="EMBL/GenBank/DDBJ databases">
        <title>The complete genome of Sphingomonas hengshuiensis sp. WHSC-8 isolated from soil of Hengshui Lake.</title>
        <authorList>
            <person name="Wei S."/>
            <person name="Guo J."/>
            <person name="Su C."/>
            <person name="Wu R."/>
            <person name="Zhang Z."/>
            <person name="Liang K."/>
            <person name="Li H."/>
            <person name="Wang T."/>
            <person name="Liu H."/>
            <person name="Zhang C."/>
            <person name="Li Z."/>
            <person name="Wang Q."/>
            <person name="Meng J."/>
        </authorList>
    </citation>
    <scope>NUCLEOTIDE SEQUENCE [LARGE SCALE GENOMIC DNA]</scope>
    <source>
        <strain evidence="1 2">WHSC-8</strain>
    </source>
</reference>
<evidence type="ECO:0000313" key="1">
    <source>
        <dbReference type="EMBL" id="AJP73692.1"/>
    </source>
</evidence>
<dbReference type="Proteomes" id="UP000032300">
    <property type="component" value="Chromosome"/>
</dbReference>
<dbReference type="AlphaFoldDB" id="A0A7U4LGL4"/>
<dbReference type="Gene3D" id="3.30.70.100">
    <property type="match status" value="1"/>
</dbReference>